<organism evidence="2 3">
    <name type="scientific">Lactarius akahatsu</name>
    <dbReference type="NCBI Taxonomy" id="416441"/>
    <lineage>
        <taxon>Eukaryota</taxon>
        <taxon>Fungi</taxon>
        <taxon>Dikarya</taxon>
        <taxon>Basidiomycota</taxon>
        <taxon>Agaricomycotina</taxon>
        <taxon>Agaricomycetes</taxon>
        <taxon>Russulales</taxon>
        <taxon>Russulaceae</taxon>
        <taxon>Lactarius</taxon>
    </lineage>
</organism>
<sequence>MSEDQYGPVQSAGIARLVRGWDNPKDVHMTGLISAIVSSVVARAQRRDDQWFAIASDELLIPGSVLRDYAARGDSLSLTIFIHIIRRQFNNFFKPSWPRIEFSRVLETAPRFDVQDTTPELQHEFCALWNQIVLKAQNDDDEAIALYIIRRIRDVYVALHQGTDSAPTRFSASTRNWEPMLRHPSSYPVCNVAGHIHDNSASTTFSRTATLVPASLSSPDAPSSLVPSLHHIDESLTDVPSLDNSYPVHQTTIESLRIPVTSSDLATAGAIRNIVTSSTTTPLATPETSTSAPLSSIPPPAPIPIRHNTDLLTPSDTPNFPRSASNPVLNTTESHRSIIDTTAPIDSPRPTFTSDLATGSRKGKDAFNPASVNCATRTNTMTPDLPPQSPLLPLDTDSDVAVALSPRTERTGDHSLHPSHCRYDIV</sequence>
<evidence type="ECO:0000313" key="2">
    <source>
        <dbReference type="EMBL" id="KAH8986147.1"/>
    </source>
</evidence>
<protein>
    <submittedName>
        <fullName evidence="2">Uncharacterized protein</fullName>
    </submittedName>
</protein>
<proteinExistence type="predicted"/>
<name>A0AAD4Q874_9AGAM</name>
<keyword evidence="3" id="KW-1185">Reference proteome</keyword>
<comment type="caution">
    <text evidence="2">The sequence shown here is derived from an EMBL/GenBank/DDBJ whole genome shotgun (WGS) entry which is preliminary data.</text>
</comment>
<reference evidence="2" key="1">
    <citation type="submission" date="2022-01" db="EMBL/GenBank/DDBJ databases">
        <title>Comparative genomics reveals a dynamic genome evolution in the ectomycorrhizal milk-cap (Lactarius) mushrooms.</title>
        <authorList>
            <consortium name="DOE Joint Genome Institute"/>
            <person name="Lebreton A."/>
            <person name="Tang N."/>
            <person name="Kuo A."/>
            <person name="LaButti K."/>
            <person name="Drula E."/>
            <person name="Barry K."/>
            <person name="Clum A."/>
            <person name="Lipzen A."/>
            <person name="Mousain D."/>
            <person name="Ng V."/>
            <person name="Wang R."/>
            <person name="Wang X."/>
            <person name="Dai Y."/>
            <person name="Henrissat B."/>
            <person name="Grigoriev I.V."/>
            <person name="Guerin-Laguette A."/>
            <person name="Yu F."/>
            <person name="Martin F.M."/>
        </authorList>
    </citation>
    <scope>NUCLEOTIDE SEQUENCE</scope>
    <source>
        <strain evidence="2">QP</strain>
    </source>
</reference>
<dbReference type="EMBL" id="JAKELL010000057">
    <property type="protein sequence ID" value="KAH8986147.1"/>
    <property type="molecule type" value="Genomic_DNA"/>
</dbReference>
<accession>A0AAD4Q874</accession>
<dbReference type="AlphaFoldDB" id="A0AAD4Q874"/>
<gene>
    <name evidence="2" type="ORF">EDB92DRAFT_1880910</name>
</gene>
<evidence type="ECO:0000256" key="1">
    <source>
        <dbReference type="SAM" id="MobiDB-lite"/>
    </source>
</evidence>
<evidence type="ECO:0000313" key="3">
    <source>
        <dbReference type="Proteomes" id="UP001201163"/>
    </source>
</evidence>
<feature type="region of interest" description="Disordered" evidence="1">
    <location>
        <begin position="341"/>
        <end position="369"/>
    </location>
</feature>
<dbReference type="Proteomes" id="UP001201163">
    <property type="component" value="Unassembled WGS sequence"/>
</dbReference>